<dbReference type="SUPFAM" id="SSF69618">
    <property type="entry name" value="HemD-like"/>
    <property type="match status" value="1"/>
</dbReference>
<gene>
    <name evidence="11" type="ORF">CMN54_06075</name>
</gene>
<dbReference type="Proteomes" id="UP000226525">
    <property type="component" value="Unassembled WGS sequence"/>
</dbReference>
<proteinExistence type="inferred from homology"/>
<comment type="caution">
    <text evidence="11">The sequence shown here is derived from an EMBL/GenBank/DDBJ whole genome shotgun (WGS) entry which is preliminary data.</text>
</comment>
<dbReference type="Gene3D" id="3.40.50.10090">
    <property type="match status" value="2"/>
</dbReference>
<evidence type="ECO:0000256" key="4">
    <source>
        <dbReference type="ARBA" id="ARBA00023239"/>
    </source>
</evidence>
<dbReference type="GO" id="GO:0006780">
    <property type="term" value="P:uroporphyrinogen III biosynthetic process"/>
    <property type="evidence" value="ECO:0007669"/>
    <property type="project" value="UniProtKB-UniRule"/>
</dbReference>
<evidence type="ECO:0000256" key="9">
    <source>
        <dbReference type="RuleBase" id="RU366031"/>
    </source>
</evidence>
<evidence type="ECO:0000256" key="6">
    <source>
        <dbReference type="ARBA" id="ARBA00037589"/>
    </source>
</evidence>
<dbReference type="InterPro" id="IPR003754">
    <property type="entry name" value="4pyrrol_synth_uPrphyn_synth"/>
</dbReference>
<dbReference type="CDD" id="cd06578">
    <property type="entry name" value="HemD"/>
    <property type="match status" value="1"/>
</dbReference>
<sequence>MPSSQNVLLPRSPRLIASTTTESYFRSALALITREEPVDGPLSQALQSVGIRVCHHPVLVTRSPPSWQAFDAAWLQRQQVDWVGFTSQRAVRGFYQRLATLGGNLGELSHCRIACIGPSTADVWLALGGQTPLVPEVFHAEALGAAMLKTGITSDHCCWLPQALQAREALGVLLRAAGSKVLATPTYQILPASSAVVRAWRETLEKGVDWITFTSPSAVEHWFDRLPPSEWLQLTQRPKIACIGPSTSAAIDELFLSADVTATSHNFAGLADVIVHFPKDQNTPVS</sequence>
<evidence type="ECO:0000259" key="10">
    <source>
        <dbReference type="Pfam" id="PF02602"/>
    </source>
</evidence>
<dbReference type="InterPro" id="IPR039793">
    <property type="entry name" value="UROS/Hem4"/>
</dbReference>
<comment type="pathway">
    <text evidence="1 9">Porphyrin-containing compound metabolism; protoporphyrin-IX biosynthesis; coproporphyrinogen-III from 5-aminolevulinate: step 3/4.</text>
</comment>
<evidence type="ECO:0000256" key="2">
    <source>
        <dbReference type="ARBA" id="ARBA00008133"/>
    </source>
</evidence>
<evidence type="ECO:0000313" key="11">
    <source>
        <dbReference type="EMBL" id="MAH63002.1"/>
    </source>
</evidence>
<evidence type="ECO:0000256" key="3">
    <source>
        <dbReference type="ARBA" id="ARBA00013109"/>
    </source>
</evidence>
<comment type="function">
    <text evidence="6 9">Catalyzes cyclization of the linear tetrapyrrole, hydroxymethylbilane, to the macrocyclic uroporphyrinogen III.</text>
</comment>
<organism evidence="11 12">
    <name type="scientific">SAR324 cluster bacterium</name>
    <dbReference type="NCBI Taxonomy" id="2024889"/>
    <lineage>
        <taxon>Bacteria</taxon>
        <taxon>Deltaproteobacteria</taxon>
        <taxon>SAR324 cluster</taxon>
    </lineage>
</organism>
<dbReference type="PANTHER" id="PTHR38042">
    <property type="entry name" value="UROPORPHYRINOGEN-III SYNTHASE, CHLOROPLASTIC"/>
    <property type="match status" value="1"/>
</dbReference>
<comment type="similarity">
    <text evidence="2 9">Belongs to the uroporphyrinogen-III synthase family.</text>
</comment>
<protein>
    <recommendedName>
        <fullName evidence="7 9">Uroporphyrinogen-III synthase</fullName>
        <ecNumber evidence="3 9">4.2.1.75</ecNumber>
    </recommendedName>
</protein>
<dbReference type="UniPathway" id="UPA00251">
    <property type="reaction ID" value="UER00320"/>
</dbReference>
<dbReference type="EMBL" id="NZEX01000068">
    <property type="protein sequence ID" value="MAH63002.1"/>
    <property type="molecule type" value="Genomic_DNA"/>
</dbReference>
<keyword evidence="4 9" id="KW-0456">Lyase</keyword>
<dbReference type="InterPro" id="IPR036108">
    <property type="entry name" value="4pyrrol_syn_uPrphyn_synt_sf"/>
</dbReference>
<comment type="catalytic activity">
    <reaction evidence="8 9">
        <text>hydroxymethylbilane = uroporphyrinogen III + H2O</text>
        <dbReference type="Rhea" id="RHEA:18965"/>
        <dbReference type="ChEBI" id="CHEBI:15377"/>
        <dbReference type="ChEBI" id="CHEBI:57308"/>
        <dbReference type="ChEBI" id="CHEBI:57845"/>
        <dbReference type="EC" id="4.2.1.75"/>
    </reaction>
</comment>
<feature type="domain" description="Tetrapyrrole biosynthesis uroporphyrinogen III synthase" evidence="10">
    <location>
        <begin position="42"/>
        <end position="271"/>
    </location>
</feature>
<evidence type="ECO:0000256" key="1">
    <source>
        <dbReference type="ARBA" id="ARBA00004772"/>
    </source>
</evidence>
<reference evidence="12" key="1">
    <citation type="submission" date="2017-09" db="EMBL/GenBank/DDBJ databases">
        <title>The Reconstruction of 2,631 Draft Metagenome-Assembled Genomes from the Global Oceans.</title>
        <authorList>
            <person name="Tully B.J."/>
            <person name="Graham E.D."/>
            <person name="Heidelberg J.F."/>
        </authorList>
    </citation>
    <scope>NUCLEOTIDE SEQUENCE [LARGE SCALE GENOMIC DNA]</scope>
</reference>
<dbReference type="EC" id="4.2.1.75" evidence="3 9"/>
<evidence type="ECO:0000256" key="5">
    <source>
        <dbReference type="ARBA" id="ARBA00023244"/>
    </source>
</evidence>
<evidence type="ECO:0000256" key="7">
    <source>
        <dbReference type="ARBA" id="ARBA00040167"/>
    </source>
</evidence>
<name>A0A2D6YIQ7_9DELT</name>
<dbReference type="PANTHER" id="PTHR38042:SF1">
    <property type="entry name" value="UROPORPHYRINOGEN-III SYNTHASE, CHLOROPLASTIC"/>
    <property type="match status" value="1"/>
</dbReference>
<accession>A0A2D6YIQ7</accession>
<dbReference type="GO" id="GO:0006782">
    <property type="term" value="P:protoporphyrinogen IX biosynthetic process"/>
    <property type="evidence" value="ECO:0007669"/>
    <property type="project" value="UniProtKB-UniRule"/>
</dbReference>
<keyword evidence="5 9" id="KW-0627">Porphyrin biosynthesis</keyword>
<evidence type="ECO:0000313" key="12">
    <source>
        <dbReference type="Proteomes" id="UP000226525"/>
    </source>
</evidence>
<dbReference type="AlphaFoldDB" id="A0A2D6YIQ7"/>
<dbReference type="Pfam" id="PF02602">
    <property type="entry name" value="HEM4"/>
    <property type="match status" value="1"/>
</dbReference>
<dbReference type="GO" id="GO:0004852">
    <property type="term" value="F:uroporphyrinogen-III synthase activity"/>
    <property type="evidence" value="ECO:0007669"/>
    <property type="project" value="UniProtKB-UniRule"/>
</dbReference>
<evidence type="ECO:0000256" key="8">
    <source>
        <dbReference type="ARBA" id="ARBA00048617"/>
    </source>
</evidence>